<dbReference type="SUPFAM" id="SSF55874">
    <property type="entry name" value="ATPase domain of HSP90 chaperone/DNA topoisomerase II/histidine kinase"/>
    <property type="match status" value="1"/>
</dbReference>
<keyword evidence="7" id="KW-1133">Transmembrane helix</keyword>
<evidence type="ECO:0000313" key="9">
    <source>
        <dbReference type="EMBL" id="GBG11715.1"/>
    </source>
</evidence>
<dbReference type="PROSITE" id="PS50885">
    <property type="entry name" value="HAMP"/>
    <property type="match status" value="1"/>
</dbReference>
<dbReference type="InterPro" id="IPR003660">
    <property type="entry name" value="HAMP_dom"/>
</dbReference>
<evidence type="ECO:0000256" key="5">
    <source>
        <dbReference type="ARBA" id="ARBA00022777"/>
    </source>
</evidence>
<protein>
    <submittedName>
        <fullName evidence="9">Sensor histidine kinase</fullName>
    </submittedName>
</protein>
<feature type="transmembrane region" description="Helical" evidence="7">
    <location>
        <begin position="14"/>
        <end position="36"/>
    </location>
</feature>
<dbReference type="Proteomes" id="UP000245202">
    <property type="component" value="Unassembled WGS sequence"/>
</dbReference>
<keyword evidence="2" id="KW-1003">Cell membrane</keyword>
<dbReference type="InterPro" id="IPR003594">
    <property type="entry name" value="HATPase_dom"/>
</dbReference>
<keyword evidence="7" id="KW-0812">Transmembrane</keyword>
<accession>A0A2R5F033</accession>
<dbReference type="AlphaFoldDB" id="A0A2R5F033"/>
<dbReference type="Pfam" id="PF02518">
    <property type="entry name" value="HATPase_c"/>
    <property type="match status" value="1"/>
</dbReference>
<dbReference type="GO" id="GO:0005886">
    <property type="term" value="C:plasma membrane"/>
    <property type="evidence" value="ECO:0007669"/>
    <property type="project" value="UniProtKB-SubCell"/>
</dbReference>
<keyword evidence="6 7" id="KW-0472">Membrane</keyword>
<dbReference type="InterPro" id="IPR036890">
    <property type="entry name" value="HATPase_C_sf"/>
</dbReference>
<reference evidence="9 10" key="1">
    <citation type="submission" date="2017-08" db="EMBL/GenBank/DDBJ databases">
        <title>Substantial Increase in Enzyme Production by Combined Drug-Resistance Mutations in Paenibacillus agaridevorans.</title>
        <authorList>
            <person name="Tanaka Y."/>
            <person name="Funane K."/>
            <person name="Hosaka T."/>
            <person name="Shiwa Y."/>
            <person name="Fujita N."/>
            <person name="Miyazaki T."/>
            <person name="Yoshikawa H."/>
            <person name="Murakami K."/>
            <person name="Kasahara K."/>
            <person name="Inaoka T."/>
            <person name="Hiraga Y."/>
            <person name="Ochi K."/>
        </authorList>
    </citation>
    <scope>NUCLEOTIDE SEQUENCE [LARGE SCALE GENOMIC DNA]</scope>
    <source>
        <strain evidence="9 10">T-3040</strain>
    </source>
</reference>
<feature type="transmembrane region" description="Helical" evidence="7">
    <location>
        <begin position="293"/>
        <end position="317"/>
    </location>
</feature>
<dbReference type="InterPro" id="IPR050640">
    <property type="entry name" value="Bact_2-comp_sensor_kinase"/>
</dbReference>
<name>A0A2R5F033_9BACL</name>
<evidence type="ECO:0000256" key="6">
    <source>
        <dbReference type="ARBA" id="ARBA00023136"/>
    </source>
</evidence>
<evidence type="ECO:0000256" key="7">
    <source>
        <dbReference type="SAM" id="Phobius"/>
    </source>
</evidence>
<dbReference type="SUPFAM" id="SSF158472">
    <property type="entry name" value="HAMP domain-like"/>
    <property type="match status" value="1"/>
</dbReference>
<dbReference type="Pfam" id="PF00672">
    <property type="entry name" value="HAMP"/>
    <property type="match status" value="1"/>
</dbReference>
<dbReference type="PANTHER" id="PTHR34220:SF7">
    <property type="entry name" value="SENSOR HISTIDINE KINASE YPDA"/>
    <property type="match status" value="1"/>
</dbReference>
<sequence>MIRSRIVKISNMSIFYKILVTFLCIMTPLFALGLLVNELGKSEVKRQISNSISMNTHYYFKSLEEELERIILAQQQFINDEDLIQLSFETPVLTEYQRTRAINQLVKRLHVLKDSSGYIQDVSLYIKAIDSTLMTSNRSTGDLSPAQEAEEIVEATRLSGSPMTWWKDRLYLNLHLSPLRALAATGQQAHFVQNIELSTDALRKALAAFPQEGAAILVNEHWQIHNDRYTAQLQPMLEQLAPYIAQEDHFTRPVKIGSDTYLAVYEKSYFLDTALLFYFPENIIVGQLKNYGLWSWLLIGCSLVIVILFSYGIYLLIHRPMQLLVKRFRSVEEGNLQIAAPLHRGDEFGYLFNRFDRTVQRLSQLIDELYVQKIRLQQSELKQLQMQIAPHFLYNSFFTLQHLIRNDENEAAQRVARNLGDYFRYITRNGLEEVSLGEEFKHVCAYVEIQKMRFANRIAVEADELPFSLQTLPVPRLILQPVVENSFEHGLDHVVAEGKLSLRFELRKDQLAFIVEDNGTGMDQIELAGLVRKLTLGEEMETTGLINIHRRLKLRYGERGGIEVSRSLLGGLRVELFIPIEGENDDVSSADHR</sequence>
<evidence type="ECO:0000256" key="3">
    <source>
        <dbReference type="ARBA" id="ARBA00022553"/>
    </source>
</evidence>
<dbReference type="Gene3D" id="3.30.565.10">
    <property type="entry name" value="Histidine kinase-like ATPase, C-terminal domain"/>
    <property type="match status" value="1"/>
</dbReference>
<dbReference type="PANTHER" id="PTHR34220">
    <property type="entry name" value="SENSOR HISTIDINE KINASE YPDA"/>
    <property type="match status" value="1"/>
</dbReference>
<gene>
    <name evidence="9" type="ORF">PAT3040_06560</name>
</gene>
<dbReference type="Gene3D" id="6.10.340.10">
    <property type="match status" value="1"/>
</dbReference>
<dbReference type="GO" id="GO:0000155">
    <property type="term" value="F:phosphorelay sensor kinase activity"/>
    <property type="evidence" value="ECO:0007669"/>
    <property type="project" value="InterPro"/>
</dbReference>
<evidence type="ECO:0000256" key="4">
    <source>
        <dbReference type="ARBA" id="ARBA00022679"/>
    </source>
</evidence>
<evidence type="ECO:0000259" key="8">
    <source>
        <dbReference type="PROSITE" id="PS50885"/>
    </source>
</evidence>
<feature type="domain" description="HAMP" evidence="8">
    <location>
        <begin position="315"/>
        <end position="367"/>
    </location>
</feature>
<keyword evidence="3" id="KW-0597">Phosphoprotein</keyword>
<evidence type="ECO:0000256" key="2">
    <source>
        <dbReference type="ARBA" id="ARBA00022475"/>
    </source>
</evidence>
<comment type="caution">
    <text evidence="9">The sequence shown here is derived from an EMBL/GenBank/DDBJ whole genome shotgun (WGS) entry which is preliminary data.</text>
</comment>
<dbReference type="EMBL" id="BDQX01000430">
    <property type="protein sequence ID" value="GBG11715.1"/>
    <property type="molecule type" value="Genomic_DNA"/>
</dbReference>
<comment type="subcellular location">
    <subcellularLocation>
        <location evidence="1">Cell membrane</location>
        <topology evidence="1">Multi-pass membrane protein</topology>
    </subcellularLocation>
</comment>
<organism evidence="9 10">
    <name type="scientific">Paenibacillus agaridevorans</name>
    <dbReference type="NCBI Taxonomy" id="171404"/>
    <lineage>
        <taxon>Bacteria</taxon>
        <taxon>Bacillati</taxon>
        <taxon>Bacillota</taxon>
        <taxon>Bacilli</taxon>
        <taxon>Bacillales</taxon>
        <taxon>Paenibacillaceae</taxon>
        <taxon>Paenibacillus</taxon>
    </lineage>
</organism>
<dbReference type="InterPro" id="IPR010559">
    <property type="entry name" value="Sig_transdc_His_kin_internal"/>
</dbReference>
<dbReference type="Pfam" id="PF06580">
    <property type="entry name" value="His_kinase"/>
    <property type="match status" value="1"/>
</dbReference>
<dbReference type="CDD" id="cd06225">
    <property type="entry name" value="HAMP"/>
    <property type="match status" value="1"/>
</dbReference>
<dbReference type="SMART" id="SM00304">
    <property type="entry name" value="HAMP"/>
    <property type="match status" value="1"/>
</dbReference>
<evidence type="ECO:0000313" key="10">
    <source>
        <dbReference type="Proteomes" id="UP000245202"/>
    </source>
</evidence>
<keyword evidence="5 9" id="KW-0418">Kinase</keyword>
<keyword evidence="10" id="KW-1185">Reference proteome</keyword>
<keyword evidence="4" id="KW-0808">Transferase</keyword>
<proteinExistence type="predicted"/>
<evidence type="ECO:0000256" key="1">
    <source>
        <dbReference type="ARBA" id="ARBA00004651"/>
    </source>
</evidence>